<evidence type="ECO:0000313" key="2">
    <source>
        <dbReference type="Proteomes" id="UP000789901"/>
    </source>
</evidence>
<feature type="non-terminal residue" evidence="1">
    <location>
        <position position="81"/>
    </location>
</feature>
<gene>
    <name evidence="1" type="ORF">GMARGA_LOCUS25550</name>
</gene>
<reference evidence="1 2" key="1">
    <citation type="submission" date="2021-06" db="EMBL/GenBank/DDBJ databases">
        <authorList>
            <person name="Kallberg Y."/>
            <person name="Tangrot J."/>
            <person name="Rosling A."/>
        </authorList>
    </citation>
    <scope>NUCLEOTIDE SEQUENCE [LARGE SCALE GENOMIC DNA]</scope>
    <source>
        <strain evidence="1 2">120-4 pot B 10/14</strain>
    </source>
</reference>
<evidence type="ECO:0000313" key="1">
    <source>
        <dbReference type="EMBL" id="CAG8812351.1"/>
    </source>
</evidence>
<dbReference type="EMBL" id="CAJVQB010028427">
    <property type="protein sequence ID" value="CAG8812351.1"/>
    <property type="molecule type" value="Genomic_DNA"/>
</dbReference>
<dbReference type="Proteomes" id="UP000789901">
    <property type="component" value="Unassembled WGS sequence"/>
</dbReference>
<accession>A0ABN7W3S0</accession>
<name>A0ABN7W3S0_GIGMA</name>
<organism evidence="1 2">
    <name type="scientific">Gigaspora margarita</name>
    <dbReference type="NCBI Taxonomy" id="4874"/>
    <lineage>
        <taxon>Eukaryota</taxon>
        <taxon>Fungi</taxon>
        <taxon>Fungi incertae sedis</taxon>
        <taxon>Mucoromycota</taxon>
        <taxon>Glomeromycotina</taxon>
        <taxon>Glomeromycetes</taxon>
        <taxon>Diversisporales</taxon>
        <taxon>Gigasporaceae</taxon>
        <taxon>Gigaspora</taxon>
    </lineage>
</organism>
<proteinExistence type="predicted"/>
<keyword evidence="2" id="KW-1185">Reference proteome</keyword>
<sequence>MGLVKELTELSIRNGSIYAGLPRNIRVTDPLDNYDKQTNYMQQLKKAQSENKKIQQTVRSPLFKYKKDKRNKDWIIFEDQK</sequence>
<comment type="caution">
    <text evidence="1">The sequence shown here is derived from an EMBL/GenBank/DDBJ whole genome shotgun (WGS) entry which is preliminary data.</text>
</comment>
<protein>
    <submittedName>
        <fullName evidence="1">38720_t:CDS:1</fullName>
    </submittedName>
</protein>